<evidence type="ECO:0000256" key="2">
    <source>
        <dbReference type="ARBA" id="ARBA00022801"/>
    </source>
</evidence>
<sequence>MKSLKLSASILFILAFAFQANARPAKKVLKYLKGLGNGTYLFGQVGTWVHNENPDIDDESNWVKKVYDHTGKMPRYGCITYDFDDNPFTDEEWNNAARKMWDKGMILGIYSWYANPAGGKWNDPLDIDPIFADSDNPTKTNFYKQMDRMAANLQWLEDHKIPVVYTPFVESDDKNKWHAKEGAEQAIKLYQLVHDYFTKTKKLKNIIWAYHTTQRQGALIDYYPGDAYVDVIGKSAYGTGLVFTEYDWAVEKKKNHNKIIWWAELGIRGEKDPPRECLDVLDKLENAFPELAGFVFWSDAGFYNVTGNLNGAELMNSPKIVTLK</sequence>
<dbReference type="Proteomes" id="UP001302349">
    <property type="component" value="Chromosome"/>
</dbReference>
<evidence type="ECO:0000256" key="3">
    <source>
        <dbReference type="ARBA" id="ARBA00023295"/>
    </source>
</evidence>
<keyword evidence="3 4" id="KW-0326">Glycosidase</keyword>
<dbReference type="GO" id="GO:0016787">
    <property type="term" value="F:hydrolase activity"/>
    <property type="evidence" value="ECO:0007669"/>
    <property type="project" value="UniProtKB-KW"/>
</dbReference>
<keyword evidence="2 4" id="KW-0378">Hydrolase</keyword>
<gene>
    <name evidence="7" type="ORF">RT717_02100</name>
</gene>
<dbReference type="Pfam" id="PF02156">
    <property type="entry name" value="Glyco_hydro_26"/>
    <property type="match status" value="1"/>
</dbReference>
<dbReference type="InterPro" id="IPR022790">
    <property type="entry name" value="GH26_dom"/>
</dbReference>
<dbReference type="RefSeq" id="WP_317490091.1">
    <property type="nucleotide sequence ID" value="NZ_CP136051.1"/>
</dbReference>
<feature type="signal peptide" evidence="5">
    <location>
        <begin position="1"/>
        <end position="22"/>
    </location>
</feature>
<feature type="chain" id="PRO_5045584666" evidence="5">
    <location>
        <begin position="23"/>
        <end position="324"/>
    </location>
</feature>
<evidence type="ECO:0000259" key="6">
    <source>
        <dbReference type="PROSITE" id="PS51764"/>
    </source>
</evidence>
<protein>
    <submittedName>
        <fullName evidence="7">Glycosyl hydrolase</fullName>
    </submittedName>
</protein>
<dbReference type="PANTHER" id="PTHR40079:SF4">
    <property type="entry name" value="GH26 DOMAIN-CONTAINING PROTEIN-RELATED"/>
    <property type="match status" value="1"/>
</dbReference>
<comment type="similarity">
    <text evidence="1 4">Belongs to the glycosyl hydrolase 26 family.</text>
</comment>
<accession>A0ABZ0IQS6</accession>
<dbReference type="PANTHER" id="PTHR40079">
    <property type="entry name" value="MANNAN ENDO-1,4-BETA-MANNOSIDASE E-RELATED"/>
    <property type="match status" value="1"/>
</dbReference>
<feature type="active site" description="Proton donor" evidence="4">
    <location>
        <position position="170"/>
    </location>
</feature>
<proteinExistence type="inferred from homology"/>
<dbReference type="InterPro" id="IPR017853">
    <property type="entry name" value="GH"/>
</dbReference>
<evidence type="ECO:0000313" key="7">
    <source>
        <dbReference type="EMBL" id="WOK07413.1"/>
    </source>
</evidence>
<dbReference type="SUPFAM" id="SSF51445">
    <property type="entry name" value="(Trans)glycosidases"/>
    <property type="match status" value="1"/>
</dbReference>
<keyword evidence="5" id="KW-0732">Signal</keyword>
<reference evidence="7 8" key="1">
    <citation type="journal article" date="2023" name="Microbiol. Resour. Announc.">
        <title>Complete Genome Sequence of Imperialibacter roseus strain P4T.</title>
        <authorList>
            <person name="Tizabi D.R."/>
            <person name="Bachvaroff T."/>
            <person name="Hill R.T."/>
        </authorList>
    </citation>
    <scope>NUCLEOTIDE SEQUENCE [LARGE SCALE GENOMIC DNA]</scope>
    <source>
        <strain evidence="7 8">P4T</strain>
    </source>
</reference>
<feature type="active site" description="Nucleophile" evidence="4">
    <location>
        <position position="264"/>
    </location>
</feature>
<organism evidence="7 8">
    <name type="scientific">Imperialibacter roseus</name>
    <dbReference type="NCBI Taxonomy" id="1324217"/>
    <lineage>
        <taxon>Bacteria</taxon>
        <taxon>Pseudomonadati</taxon>
        <taxon>Bacteroidota</taxon>
        <taxon>Cytophagia</taxon>
        <taxon>Cytophagales</taxon>
        <taxon>Flammeovirgaceae</taxon>
        <taxon>Imperialibacter</taxon>
    </lineage>
</organism>
<evidence type="ECO:0000313" key="8">
    <source>
        <dbReference type="Proteomes" id="UP001302349"/>
    </source>
</evidence>
<evidence type="ECO:0000256" key="4">
    <source>
        <dbReference type="PROSITE-ProRule" id="PRU01100"/>
    </source>
</evidence>
<evidence type="ECO:0000256" key="5">
    <source>
        <dbReference type="SAM" id="SignalP"/>
    </source>
</evidence>
<dbReference type="PROSITE" id="PS51764">
    <property type="entry name" value="GH26"/>
    <property type="match status" value="1"/>
</dbReference>
<dbReference type="InterPro" id="IPR000805">
    <property type="entry name" value="Glyco_hydro_26"/>
</dbReference>
<evidence type="ECO:0000256" key="1">
    <source>
        <dbReference type="ARBA" id="ARBA00007754"/>
    </source>
</evidence>
<dbReference type="Gene3D" id="3.20.20.80">
    <property type="entry name" value="Glycosidases"/>
    <property type="match status" value="1"/>
</dbReference>
<name>A0ABZ0IQS6_9BACT</name>
<dbReference type="PRINTS" id="PR00739">
    <property type="entry name" value="GLHYDRLASE26"/>
</dbReference>
<feature type="domain" description="GH26" evidence="6">
    <location>
        <begin position="23"/>
        <end position="324"/>
    </location>
</feature>
<keyword evidence="8" id="KW-1185">Reference proteome</keyword>
<dbReference type="EMBL" id="CP136051">
    <property type="protein sequence ID" value="WOK07413.1"/>
    <property type="molecule type" value="Genomic_DNA"/>
</dbReference>